<reference evidence="2 3" key="1">
    <citation type="submission" date="2015-04" db="EMBL/GenBank/DDBJ databases">
        <title>Whole genome shotgun sequence of Flavihumibacter petaseus NBRC 106054.</title>
        <authorList>
            <person name="Miyazawa S."/>
            <person name="Hosoyama A."/>
            <person name="Hashimoto M."/>
            <person name="Noguchi M."/>
            <person name="Tsuchikane K."/>
            <person name="Ohji S."/>
            <person name="Yamazoe A."/>
            <person name="Ichikawa N."/>
            <person name="Kimura A."/>
            <person name="Fujita N."/>
        </authorList>
    </citation>
    <scope>NUCLEOTIDE SEQUENCE [LARGE SCALE GENOMIC DNA]</scope>
    <source>
        <strain evidence="2 3">NBRC 106054</strain>
    </source>
</reference>
<proteinExistence type="predicted"/>
<evidence type="ECO:0000256" key="1">
    <source>
        <dbReference type="SAM" id="MobiDB-lite"/>
    </source>
</evidence>
<name>A0A0E9N191_9BACT</name>
<feature type="compositionally biased region" description="Low complexity" evidence="1">
    <location>
        <begin position="159"/>
        <end position="176"/>
    </location>
</feature>
<gene>
    <name evidence="2" type="ORF">FPE01S_02_09030</name>
</gene>
<protein>
    <submittedName>
        <fullName evidence="2">Uncharacterized protein</fullName>
    </submittedName>
</protein>
<sequence>MLKETAQAILETPYKVDIRGMRGHPIFFWRQVPFVKTFELQPLSLGSLTRISELILDINPDYFAAGKAMQDLTYELALKHGRALATIVAVGFTNTKAKPREELVDMILEYVTPAQLADIFSVIVAKIDITGFITSIVSIRGTSILTRTNPADQGSQIASGEPSEESSSTSGSPGTK</sequence>
<dbReference type="STRING" id="1220578.FPE01S_02_09030"/>
<feature type="region of interest" description="Disordered" evidence="1">
    <location>
        <begin position="150"/>
        <end position="176"/>
    </location>
</feature>
<evidence type="ECO:0000313" key="3">
    <source>
        <dbReference type="Proteomes" id="UP000033121"/>
    </source>
</evidence>
<comment type="caution">
    <text evidence="2">The sequence shown here is derived from an EMBL/GenBank/DDBJ whole genome shotgun (WGS) entry which is preliminary data.</text>
</comment>
<dbReference type="Proteomes" id="UP000033121">
    <property type="component" value="Unassembled WGS sequence"/>
</dbReference>
<keyword evidence="3" id="KW-1185">Reference proteome</keyword>
<accession>A0A0E9N191</accession>
<dbReference type="RefSeq" id="WP_046369627.1">
    <property type="nucleotide sequence ID" value="NZ_BBWV01000002.1"/>
</dbReference>
<organism evidence="2 3">
    <name type="scientific">Flavihumibacter petaseus NBRC 106054</name>
    <dbReference type="NCBI Taxonomy" id="1220578"/>
    <lineage>
        <taxon>Bacteria</taxon>
        <taxon>Pseudomonadati</taxon>
        <taxon>Bacteroidota</taxon>
        <taxon>Chitinophagia</taxon>
        <taxon>Chitinophagales</taxon>
        <taxon>Chitinophagaceae</taxon>
        <taxon>Flavihumibacter</taxon>
    </lineage>
</organism>
<dbReference type="AlphaFoldDB" id="A0A0E9N191"/>
<evidence type="ECO:0000313" key="2">
    <source>
        <dbReference type="EMBL" id="GAO43797.1"/>
    </source>
</evidence>
<dbReference type="EMBL" id="BBWV01000002">
    <property type="protein sequence ID" value="GAO43797.1"/>
    <property type="molecule type" value="Genomic_DNA"/>
</dbReference>